<evidence type="ECO:0000256" key="5">
    <source>
        <dbReference type="ARBA" id="ARBA00022490"/>
    </source>
</evidence>
<evidence type="ECO:0000256" key="1">
    <source>
        <dbReference type="ARBA" id="ARBA00004123"/>
    </source>
</evidence>
<dbReference type="GO" id="GO:0031267">
    <property type="term" value="F:small GTPase binding"/>
    <property type="evidence" value="ECO:0007669"/>
    <property type="project" value="InterPro"/>
</dbReference>
<keyword evidence="13" id="KW-1185">Reference proteome</keyword>
<feature type="domain" description="Importin N-terminal" evidence="9">
    <location>
        <begin position="21"/>
        <end position="99"/>
    </location>
</feature>
<dbReference type="GO" id="GO:0005829">
    <property type="term" value="C:cytosol"/>
    <property type="evidence" value="ECO:0007669"/>
    <property type="project" value="TreeGrafter"/>
</dbReference>
<dbReference type="InterPro" id="IPR058669">
    <property type="entry name" value="TPR_IPO7/11-like"/>
</dbReference>
<evidence type="ECO:0000256" key="2">
    <source>
        <dbReference type="ARBA" id="ARBA00004496"/>
    </source>
</evidence>
<comment type="similarity">
    <text evidence="3">Belongs to the importin beta family.</text>
</comment>
<evidence type="ECO:0000256" key="3">
    <source>
        <dbReference type="ARBA" id="ARBA00007991"/>
    </source>
</evidence>
<evidence type="ECO:0000256" key="4">
    <source>
        <dbReference type="ARBA" id="ARBA00022448"/>
    </source>
</evidence>
<reference evidence="10" key="3">
    <citation type="submission" date="2020-01" db="EMBL/GenBank/DDBJ databases">
        <authorList>
            <person name="Korhonen P.K.K."/>
            <person name="Guangxu M.G."/>
            <person name="Wang T.W."/>
            <person name="Stroehlein A.J.S."/>
            <person name="Young N.D."/>
            <person name="Ang C.-S.A."/>
            <person name="Fernando D.W.F."/>
            <person name="Lu H.L."/>
            <person name="Taylor S.T."/>
            <person name="Ehtesham M.E.M."/>
            <person name="Najaraj S.H.N."/>
            <person name="Harsha G.H.G."/>
            <person name="Madugundu A.M."/>
            <person name="Renuse S.R."/>
            <person name="Holt D.H."/>
            <person name="Pandey A.P."/>
            <person name="Papenfuss A.P."/>
            <person name="Gasser R.B.G."/>
            <person name="Fischer K.F."/>
        </authorList>
    </citation>
    <scope>NUCLEOTIDE SEQUENCE</scope>
    <source>
        <strain evidence="10">SSS_KF_BRIS2020</strain>
    </source>
</reference>
<protein>
    <submittedName>
        <fullName evidence="10 11">Importin-7</fullName>
    </submittedName>
</protein>
<dbReference type="EnsemblMetazoa" id="SSS_359s_mrna">
    <property type="protein sequence ID" value="KAF7491892.1"/>
    <property type="gene ID" value="SSS_359"/>
</dbReference>
<reference evidence="12" key="4">
    <citation type="submission" date="2022-06" db="UniProtKB">
        <authorList>
            <consortium name="EnsemblMetazoa"/>
        </authorList>
    </citation>
    <scope>IDENTIFICATION</scope>
</reference>
<evidence type="ECO:0000256" key="8">
    <source>
        <dbReference type="SAM" id="MobiDB-lite"/>
    </source>
</evidence>
<dbReference type="Proteomes" id="UP000616769">
    <property type="component" value="Unassembled WGS sequence"/>
</dbReference>
<dbReference type="PROSITE" id="PS50166">
    <property type="entry name" value="IMPORTIN_B_NT"/>
    <property type="match status" value="1"/>
</dbReference>
<feature type="compositionally biased region" description="Acidic residues" evidence="8">
    <location>
        <begin position="919"/>
        <end position="937"/>
    </location>
</feature>
<dbReference type="SUPFAM" id="SSF48371">
    <property type="entry name" value="ARM repeat"/>
    <property type="match status" value="1"/>
</dbReference>
<evidence type="ECO:0000313" key="14">
    <source>
        <dbReference type="Proteomes" id="UP000616769"/>
    </source>
</evidence>
<dbReference type="EMBL" id="JXLN01017649">
    <property type="protein sequence ID" value="KPM11645.1"/>
    <property type="molecule type" value="Genomic_DNA"/>
</dbReference>
<dbReference type="Pfam" id="PF25758">
    <property type="entry name" value="TPR_IPO11"/>
    <property type="match status" value="1"/>
</dbReference>
<dbReference type="InterPro" id="IPR011989">
    <property type="entry name" value="ARM-like"/>
</dbReference>
<dbReference type="EMBL" id="WVUK01000058">
    <property type="protein sequence ID" value="KAF7491892.1"/>
    <property type="molecule type" value="Genomic_DNA"/>
</dbReference>
<dbReference type="GO" id="GO:0005635">
    <property type="term" value="C:nuclear envelope"/>
    <property type="evidence" value="ECO:0007669"/>
    <property type="project" value="TreeGrafter"/>
</dbReference>
<evidence type="ECO:0000256" key="7">
    <source>
        <dbReference type="ARBA" id="ARBA00023242"/>
    </source>
</evidence>
<reference evidence="13" key="2">
    <citation type="journal article" date="2020" name="PLoS Negl. Trop. Dis.">
        <title>High-quality nuclear genome for Sarcoptes scabiei-A critical resource for a neglected parasite.</title>
        <authorList>
            <person name="Korhonen P.K."/>
            <person name="Gasser R.B."/>
            <person name="Ma G."/>
            <person name="Wang T."/>
            <person name="Stroehlein A.J."/>
            <person name="Young N.D."/>
            <person name="Ang C.S."/>
            <person name="Fernando D.D."/>
            <person name="Lu H.C."/>
            <person name="Taylor S."/>
            <person name="Reynolds S.L."/>
            <person name="Mofiz E."/>
            <person name="Najaraj S.H."/>
            <person name="Gowda H."/>
            <person name="Madugundu A."/>
            <person name="Renuse S."/>
            <person name="Holt D."/>
            <person name="Pandey A."/>
            <person name="Papenfuss A.T."/>
            <person name="Fischer K."/>
        </authorList>
    </citation>
    <scope>NUCLEOTIDE SEQUENCE [LARGE SCALE GENOMIC DNA]</scope>
</reference>
<dbReference type="InterPro" id="IPR016024">
    <property type="entry name" value="ARM-type_fold"/>
</dbReference>
<feature type="region of interest" description="Disordered" evidence="8">
    <location>
        <begin position="898"/>
        <end position="937"/>
    </location>
</feature>
<evidence type="ECO:0000313" key="10">
    <source>
        <dbReference type="EMBL" id="KAF7491892.1"/>
    </source>
</evidence>
<keyword evidence="5" id="KW-0963">Cytoplasm</keyword>
<dbReference type="Gene3D" id="1.25.10.10">
    <property type="entry name" value="Leucine-rich Repeat Variant"/>
    <property type="match status" value="1"/>
</dbReference>
<dbReference type="PANTHER" id="PTHR10997:SF18">
    <property type="entry name" value="D-IMPORTIN 7_RANBP7"/>
    <property type="match status" value="1"/>
</dbReference>
<keyword evidence="4" id="KW-0813">Transport</keyword>
<dbReference type="AlphaFoldDB" id="A0A132AM31"/>
<dbReference type="InterPro" id="IPR001494">
    <property type="entry name" value="Importin-beta_N"/>
</dbReference>
<evidence type="ECO:0000256" key="6">
    <source>
        <dbReference type="ARBA" id="ARBA00022927"/>
    </source>
</evidence>
<evidence type="ECO:0000313" key="12">
    <source>
        <dbReference type="EnsemblMetazoa" id="KAF7491892.1"/>
    </source>
</evidence>
<reference evidence="11 14" key="1">
    <citation type="journal article" date="2015" name="Parasit. Vectors">
        <title>Draft genome of the scabies mite.</title>
        <authorList>
            <person name="Rider S.D.Jr."/>
            <person name="Morgan M.S."/>
            <person name="Arlian L.G."/>
        </authorList>
    </citation>
    <scope>NUCLEOTIDE SEQUENCE [LARGE SCALE GENOMIC DNA]</scope>
    <source>
        <strain evidence="11">Arlian Lab</strain>
    </source>
</reference>
<dbReference type="PANTHER" id="PTHR10997">
    <property type="entry name" value="IMPORTIN-7, 8, 11"/>
    <property type="match status" value="1"/>
</dbReference>
<keyword evidence="6" id="KW-0653">Protein transport</keyword>
<evidence type="ECO:0000313" key="11">
    <source>
        <dbReference type="EMBL" id="KPM11645.1"/>
    </source>
</evidence>
<comment type="subcellular location">
    <subcellularLocation>
        <location evidence="2">Cytoplasm</location>
    </subcellularLocation>
    <subcellularLocation>
        <location evidence="1">Nucleus</location>
    </subcellularLocation>
</comment>
<dbReference type="GO" id="GO:0006606">
    <property type="term" value="P:protein import into nucleus"/>
    <property type="evidence" value="ECO:0007669"/>
    <property type="project" value="TreeGrafter"/>
</dbReference>
<dbReference type="VEuPathDB" id="VectorBase:SSCA000564"/>
<feature type="compositionally biased region" description="Low complexity" evidence="8">
    <location>
        <begin position="906"/>
        <end position="918"/>
    </location>
</feature>
<proteinExistence type="inferred from homology"/>
<dbReference type="OMA" id="WVAKTSW"/>
<evidence type="ECO:0000313" key="13">
    <source>
        <dbReference type="Proteomes" id="UP000070412"/>
    </source>
</evidence>
<dbReference type="Pfam" id="PF03810">
    <property type="entry name" value="IBN_N"/>
    <property type="match status" value="1"/>
</dbReference>
<dbReference type="SMART" id="SM00913">
    <property type="entry name" value="IBN_N"/>
    <property type="match status" value="1"/>
</dbReference>
<accession>A0A132AM31</accession>
<gene>
    <name evidence="10" type="primary">SSS_359g</name>
    <name evidence="11" type="ORF">QR98_0102180</name>
    <name evidence="10" type="ORF">SSS_359</name>
</gene>
<evidence type="ECO:0000259" key="9">
    <source>
        <dbReference type="PROSITE" id="PS50166"/>
    </source>
</evidence>
<sequence length="1047" mass="122268">MNILKLVEIFKNTLDNNHDEAIKQLDEIHKIIGFLPTVLQIVMESTIELSIRQAAVVYLKNEIYYYWEEKEMKKNEPQYSIHEQDRNLIRNSIVDALILSPDSIRSTLTLALNYIIKFDFPHKWTGIVDKVVYYLQSPEPNNCLGACLALLQMTKIYEYRSLNEKGPLIDAMEHIEPLIYSKMVTFLPNESEISVWTQKTILKLLYTFTQYSLPLKIFTHQVFTKWMEIICQVLNRPVPEHVNNVDIEERYELPWYKVKKWALHFVVRIFERYGPSKDQNKEYSSFSQWYIQTFSIGLIQVILKMLDQYSQQVYLPPRVLQQCINYLTICVEHLATWKMLKPNISQIIEKVIFPLMCYTKEDDELWKIDPEEYVRKKFDFFEDYVSPVSAAQQFLSTCCKKRKDMLKDSIAFAIQILNSTNSLPTYKDGALNMLGSVADIMLKKKIYKRQINDLLMFHVFPYFQSEQPYLRARAAWMLHFFEDYNFTDENTLFLAINCLQSALVNDKELPVKVQAAISLQILIINQEKSKPLIEQNLDVIVLECLNIIKMCQNDDVSSGLQRIICAFGEKILPISVKIVERLVEILEAFLETSDENNDITITLMGLLSNIDTILMLIDDKEMLKVIEPYAIKSVLLILNKNLNELYEECFNIVATLTEKDISDEMWQIYDFIHQISTKDEGVDYFSDMLSSLHNYLTVDPKAFISDPNRVVALFNICKFILSSDCIEDIYCNALKMIEVFFLEFRDHIFNYIPSFCEIVMDKYLCPSIETQEMKNLCLQIFLVVLYLNHDLFFEIIAKLQAKYPGKNLGEMLLENWLLNLKYFTGLHDRKVCILALCKLLSLPRDRMPPMVMKLAPKFGLDVIEMFENLKESYKEKANANAESDDDDTESIISYDDEDDIVDDETNNNNNNNNNNTSDMNEDDDSTDDYYDSDDDLLSNDENKLTALENFETTIDKEDSIDDEYVIFRNTVESLKMNDPNLYNLLFGELMPNKLDNLKDIFTLAQRRKDAAESRQIEQRGGYLFANQTIPTNFNFGGNFTNNFANNH</sequence>
<name>A0A132AM31_SARSC</name>
<organism evidence="11 14">
    <name type="scientific">Sarcoptes scabiei</name>
    <name type="common">Itch mite</name>
    <name type="synonym">Acarus scabiei</name>
    <dbReference type="NCBI Taxonomy" id="52283"/>
    <lineage>
        <taxon>Eukaryota</taxon>
        <taxon>Metazoa</taxon>
        <taxon>Ecdysozoa</taxon>
        <taxon>Arthropoda</taxon>
        <taxon>Chelicerata</taxon>
        <taxon>Arachnida</taxon>
        <taxon>Acari</taxon>
        <taxon>Acariformes</taxon>
        <taxon>Sarcoptiformes</taxon>
        <taxon>Astigmata</taxon>
        <taxon>Psoroptidia</taxon>
        <taxon>Sarcoptoidea</taxon>
        <taxon>Sarcoptidae</taxon>
        <taxon>Sarcoptinae</taxon>
        <taxon>Sarcoptes</taxon>
    </lineage>
</organism>
<dbReference type="Proteomes" id="UP000070412">
    <property type="component" value="Unassembled WGS sequence"/>
</dbReference>
<keyword evidence="7" id="KW-0539">Nucleus</keyword>
<dbReference type="OrthoDB" id="760868at2759"/>